<proteinExistence type="predicted"/>
<sequence>MTFKKLLLFLQLVKLKRNILGFINVKLYDSMEKMSIPLICVSIKKL</sequence>
<reference evidence="2" key="1">
    <citation type="journal article" date="2016" name="Nature">
        <title>Genome evolution in the allotetraploid frog Xenopus laevis.</title>
        <authorList>
            <person name="Session A.M."/>
            <person name="Uno Y."/>
            <person name="Kwon T."/>
            <person name="Chapman J.A."/>
            <person name="Toyoda A."/>
            <person name="Takahashi S."/>
            <person name="Fukui A."/>
            <person name="Hikosaka A."/>
            <person name="Suzuki A."/>
            <person name="Kondo M."/>
            <person name="van Heeringen S.J."/>
            <person name="Quigley I."/>
            <person name="Heinz S."/>
            <person name="Ogino H."/>
            <person name="Ochi H."/>
            <person name="Hellsten U."/>
            <person name="Lyons J.B."/>
            <person name="Simakov O."/>
            <person name="Putnam N."/>
            <person name="Stites J."/>
            <person name="Kuroki Y."/>
            <person name="Tanaka T."/>
            <person name="Michiue T."/>
            <person name="Watanabe M."/>
            <person name="Bogdanovic O."/>
            <person name="Lister R."/>
            <person name="Georgiou G."/>
            <person name="Paranjpe S.S."/>
            <person name="van Kruijsbergen I."/>
            <person name="Shu S."/>
            <person name="Carlson J."/>
            <person name="Kinoshita T."/>
            <person name="Ohta Y."/>
            <person name="Mawaribuchi S."/>
            <person name="Jenkins J."/>
            <person name="Grimwood J."/>
            <person name="Schmutz J."/>
            <person name="Mitros T."/>
            <person name="Mozaffari S.V."/>
            <person name="Suzuki Y."/>
            <person name="Haramoto Y."/>
            <person name="Yamamoto T.S."/>
            <person name="Takagi C."/>
            <person name="Heald R."/>
            <person name="Miller K."/>
            <person name="Haudenschild C."/>
            <person name="Kitzman J."/>
            <person name="Nakayama T."/>
            <person name="Izutsu Y."/>
            <person name="Robert J."/>
            <person name="Fortriede J."/>
            <person name="Burns K."/>
            <person name="Lotay V."/>
            <person name="Karimi K."/>
            <person name="Yasuoka Y."/>
            <person name="Dichmann D.S."/>
            <person name="Flajnik M.F."/>
            <person name="Houston D.W."/>
            <person name="Shendure J."/>
            <person name="DuPasquier L."/>
            <person name="Vize P.D."/>
            <person name="Zorn A.M."/>
            <person name="Ito M."/>
            <person name="Marcotte E.M."/>
            <person name="Wallingford J.B."/>
            <person name="Ito Y."/>
            <person name="Asashima M."/>
            <person name="Ueno N."/>
            <person name="Matsuda Y."/>
            <person name="Veenstra G.J."/>
            <person name="Fujiyama A."/>
            <person name="Harland R.M."/>
            <person name="Taira M."/>
            <person name="Rokhsar D.S."/>
        </authorList>
    </citation>
    <scope>NUCLEOTIDE SEQUENCE [LARGE SCALE GENOMIC DNA]</scope>
    <source>
        <strain evidence="2">J</strain>
    </source>
</reference>
<protein>
    <submittedName>
        <fullName evidence="1">Uncharacterized protein</fullName>
    </submittedName>
</protein>
<accession>A0A974CVR0</accession>
<dbReference type="AlphaFoldDB" id="A0A974CVR0"/>
<dbReference type="Proteomes" id="UP000694892">
    <property type="component" value="Chromosome 5L"/>
</dbReference>
<gene>
    <name evidence="1" type="ORF">XELAEV_18027171mg</name>
</gene>
<evidence type="ECO:0000313" key="1">
    <source>
        <dbReference type="EMBL" id="OCT80362.1"/>
    </source>
</evidence>
<organism evidence="1 2">
    <name type="scientific">Xenopus laevis</name>
    <name type="common">African clawed frog</name>
    <dbReference type="NCBI Taxonomy" id="8355"/>
    <lineage>
        <taxon>Eukaryota</taxon>
        <taxon>Metazoa</taxon>
        <taxon>Chordata</taxon>
        <taxon>Craniata</taxon>
        <taxon>Vertebrata</taxon>
        <taxon>Euteleostomi</taxon>
        <taxon>Amphibia</taxon>
        <taxon>Batrachia</taxon>
        <taxon>Anura</taxon>
        <taxon>Pipoidea</taxon>
        <taxon>Pipidae</taxon>
        <taxon>Xenopodinae</taxon>
        <taxon>Xenopus</taxon>
        <taxon>Xenopus</taxon>
    </lineage>
</organism>
<evidence type="ECO:0000313" key="2">
    <source>
        <dbReference type="Proteomes" id="UP000694892"/>
    </source>
</evidence>
<name>A0A974CVR0_XENLA</name>
<dbReference type="EMBL" id="CM004474">
    <property type="protein sequence ID" value="OCT80362.1"/>
    <property type="molecule type" value="Genomic_DNA"/>
</dbReference>